<name>A0ABV5XU05_9NOCA</name>
<sequence length="96" mass="10663">MADTKIEEEIRKHIDRAREEGLTLDHTDFHIGGDGAIKLHTKDPDEQIDALLSTIDQHITGAAERDIVLVRRDFEVDRNGAITFPDAGAKGWTNAS</sequence>
<protein>
    <submittedName>
        <fullName evidence="1">Uncharacterized protein</fullName>
    </submittedName>
</protein>
<evidence type="ECO:0000313" key="2">
    <source>
        <dbReference type="Proteomes" id="UP001589587"/>
    </source>
</evidence>
<gene>
    <name evidence="1" type="ORF">ACFFQ6_36680</name>
</gene>
<keyword evidence="2" id="KW-1185">Reference proteome</keyword>
<dbReference type="EMBL" id="JBHMAS010000107">
    <property type="protein sequence ID" value="MFB9785239.1"/>
    <property type="molecule type" value="Genomic_DNA"/>
</dbReference>
<organism evidence="1 2">
    <name type="scientific">Rhodococcus baikonurensis</name>
    <dbReference type="NCBI Taxonomy" id="172041"/>
    <lineage>
        <taxon>Bacteria</taxon>
        <taxon>Bacillati</taxon>
        <taxon>Actinomycetota</taxon>
        <taxon>Actinomycetes</taxon>
        <taxon>Mycobacteriales</taxon>
        <taxon>Nocardiaceae</taxon>
        <taxon>Rhodococcus</taxon>
        <taxon>Rhodococcus erythropolis group</taxon>
    </lineage>
</organism>
<evidence type="ECO:0000313" key="1">
    <source>
        <dbReference type="EMBL" id="MFB9785239.1"/>
    </source>
</evidence>
<dbReference type="RefSeq" id="WP_378377360.1">
    <property type="nucleotide sequence ID" value="NZ_JBHMAS010000107.1"/>
</dbReference>
<comment type="caution">
    <text evidence="1">The sequence shown here is derived from an EMBL/GenBank/DDBJ whole genome shotgun (WGS) entry which is preliminary data.</text>
</comment>
<dbReference type="Proteomes" id="UP001589587">
    <property type="component" value="Unassembled WGS sequence"/>
</dbReference>
<reference evidence="1 2" key="1">
    <citation type="submission" date="2024-09" db="EMBL/GenBank/DDBJ databases">
        <authorList>
            <person name="Sun Q."/>
            <person name="Mori K."/>
        </authorList>
    </citation>
    <scope>NUCLEOTIDE SEQUENCE [LARGE SCALE GENOMIC DNA]</scope>
    <source>
        <strain evidence="1 2">JCM 11411</strain>
    </source>
</reference>
<accession>A0ABV5XU05</accession>
<proteinExistence type="predicted"/>